<name>A0ABU4SA80_9GAMM</name>
<comment type="caution">
    <text evidence="1">The sequence shown here is derived from an EMBL/GenBank/DDBJ whole genome shotgun (WGS) entry which is preliminary data.</text>
</comment>
<accession>A0ABU4SA80</accession>
<evidence type="ECO:0000313" key="2">
    <source>
        <dbReference type="Proteomes" id="UP001271890"/>
    </source>
</evidence>
<evidence type="ECO:0000313" key="1">
    <source>
        <dbReference type="EMBL" id="MDX7987685.1"/>
    </source>
</evidence>
<gene>
    <name evidence="1" type="ORF">FE392_10120</name>
</gene>
<sequence length="72" mass="8274">MKQLISLERSKLQLTMFSRLQDVFDDVKNDIEITPAFIQNTLEQYMQLATGDSYYLSKSVRIGDGDLKQGVE</sequence>
<keyword evidence="2" id="KW-1185">Reference proteome</keyword>
<protein>
    <submittedName>
        <fullName evidence="1">Uncharacterized protein</fullName>
    </submittedName>
</protein>
<dbReference type="Proteomes" id="UP001271890">
    <property type="component" value="Unassembled WGS sequence"/>
</dbReference>
<dbReference type="EMBL" id="VCDN01000038">
    <property type="protein sequence ID" value="MDX7987685.1"/>
    <property type="molecule type" value="Genomic_DNA"/>
</dbReference>
<reference evidence="2" key="1">
    <citation type="journal article" date="2024" name="Toxins">
        <title>Genome Sequence Analysis of Native Xenorhabdus Strains Isolated from Entomopathogenic Nematodes in Argentina.</title>
        <authorList>
            <person name="Palma L."/>
            <person name="Frizzo L."/>
            <person name="Kaiser S."/>
            <person name="Berry C."/>
            <person name="Caballero P."/>
            <person name="Bode H.B."/>
            <person name="Del Valle E.E."/>
        </authorList>
    </citation>
    <scope>NUCLEOTIDE SEQUENCE [LARGE SCALE GENOMIC DNA]</scope>
    <source>
        <strain evidence="2">12</strain>
    </source>
</reference>
<organism evidence="1 2">
    <name type="scientific">Xenorhabdus santafensis</name>
    <dbReference type="NCBI Taxonomy" id="2582833"/>
    <lineage>
        <taxon>Bacteria</taxon>
        <taxon>Pseudomonadati</taxon>
        <taxon>Pseudomonadota</taxon>
        <taxon>Gammaproteobacteria</taxon>
        <taxon>Enterobacterales</taxon>
        <taxon>Morganellaceae</taxon>
        <taxon>Xenorhabdus</taxon>
    </lineage>
</organism>
<proteinExistence type="predicted"/>
<dbReference type="RefSeq" id="WP_319930107.1">
    <property type="nucleotide sequence ID" value="NZ_VCDN01000038.1"/>
</dbReference>